<evidence type="ECO:0000256" key="8">
    <source>
        <dbReference type="SAM" id="MobiDB-lite"/>
    </source>
</evidence>
<keyword evidence="3 6" id="KW-0371">Homeobox</keyword>
<dbReference type="OMA" id="NTPNILH"/>
<comment type="subcellular location">
    <subcellularLocation>
        <location evidence="1 6 7">Nucleus</location>
    </subcellularLocation>
</comment>
<dbReference type="GO" id="GO:0000981">
    <property type="term" value="F:DNA-binding transcription factor activity, RNA polymerase II-specific"/>
    <property type="evidence" value="ECO:0007669"/>
    <property type="project" value="InterPro"/>
</dbReference>
<dbReference type="Pfam" id="PF00046">
    <property type="entry name" value="Homeodomain"/>
    <property type="match status" value="1"/>
</dbReference>
<evidence type="ECO:0000313" key="10">
    <source>
        <dbReference type="EnsemblMetazoa" id="XP_014255738.1"/>
    </source>
</evidence>
<dbReference type="AlphaFoldDB" id="A0A8I6S4R1"/>
<proteinExistence type="inferred from homology"/>
<protein>
    <recommendedName>
        <fullName evidence="9">Homeobox domain-containing protein</fullName>
    </recommendedName>
</protein>
<evidence type="ECO:0000256" key="7">
    <source>
        <dbReference type="RuleBase" id="RU000682"/>
    </source>
</evidence>
<dbReference type="InterPro" id="IPR009057">
    <property type="entry name" value="Homeodomain-like_sf"/>
</dbReference>
<dbReference type="PRINTS" id="PR00024">
    <property type="entry name" value="HOMEOBOX"/>
</dbReference>
<organism evidence="10 11">
    <name type="scientific">Cimex lectularius</name>
    <name type="common">Bed bug</name>
    <name type="synonym">Acanthia lectularia</name>
    <dbReference type="NCBI Taxonomy" id="79782"/>
    <lineage>
        <taxon>Eukaryota</taxon>
        <taxon>Metazoa</taxon>
        <taxon>Ecdysozoa</taxon>
        <taxon>Arthropoda</taxon>
        <taxon>Hexapoda</taxon>
        <taxon>Insecta</taxon>
        <taxon>Pterygota</taxon>
        <taxon>Neoptera</taxon>
        <taxon>Paraneoptera</taxon>
        <taxon>Hemiptera</taxon>
        <taxon>Heteroptera</taxon>
        <taxon>Panheteroptera</taxon>
        <taxon>Cimicomorpha</taxon>
        <taxon>Cimicidae</taxon>
        <taxon>Cimex</taxon>
    </lineage>
</organism>
<dbReference type="InterPro" id="IPR017970">
    <property type="entry name" value="Homeobox_CS"/>
</dbReference>
<dbReference type="GeneID" id="106670167"/>
<dbReference type="InterPro" id="IPR001356">
    <property type="entry name" value="HD"/>
</dbReference>
<dbReference type="SUPFAM" id="SSF46689">
    <property type="entry name" value="Homeodomain-like"/>
    <property type="match status" value="1"/>
</dbReference>
<feature type="DNA-binding region" description="Homeobox" evidence="6">
    <location>
        <begin position="112"/>
        <end position="171"/>
    </location>
</feature>
<name>A0A8I6S4R1_CIMLE</name>
<dbReference type="InterPro" id="IPR020479">
    <property type="entry name" value="HD_metazoa"/>
</dbReference>
<dbReference type="PRINTS" id="PR00031">
    <property type="entry name" value="HTHREPRESSR"/>
</dbReference>
<dbReference type="GO" id="GO:0043565">
    <property type="term" value="F:sequence-specific DNA binding"/>
    <property type="evidence" value="ECO:0007669"/>
    <property type="project" value="TreeGrafter"/>
</dbReference>
<dbReference type="InterPro" id="IPR052497">
    <property type="entry name" value="H2.0_Homeobox_TF"/>
</dbReference>
<reference evidence="10" key="1">
    <citation type="submission" date="2022-01" db="UniProtKB">
        <authorList>
            <consortium name="EnsemblMetazoa"/>
        </authorList>
    </citation>
    <scope>IDENTIFICATION</scope>
</reference>
<keyword evidence="2 6" id="KW-0238">DNA-binding</keyword>
<dbReference type="PROSITE" id="PS50071">
    <property type="entry name" value="HOMEOBOX_2"/>
    <property type="match status" value="1"/>
</dbReference>
<dbReference type="GO" id="GO:0005634">
    <property type="term" value="C:nucleus"/>
    <property type="evidence" value="ECO:0007669"/>
    <property type="project" value="UniProtKB-SubCell"/>
</dbReference>
<dbReference type="PANTHER" id="PTHR46808">
    <property type="entry name" value="H2.0-LIKE HOMEOBOX PROTEIN"/>
    <property type="match status" value="1"/>
</dbReference>
<dbReference type="Proteomes" id="UP000494040">
    <property type="component" value="Unassembled WGS sequence"/>
</dbReference>
<dbReference type="InterPro" id="IPR000047">
    <property type="entry name" value="HTH_motif"/>
</dbReference>
<comment type="similarity">
    <text evidence="5">Belongs to the H2.0 homeobox family.</text>
</comment>
<dbReference type="PROSITE" id="PS00027">
    <property type="entry name" value="HOMEOBOX_1"/>
    <property type="match status" value="1"/>
</dbReference>
<dbReference type="KEGG" id="clec:106670167"/>
<dbReference type="CDD" id="cd00086">
    <property type="entry name" value="homeodomain"/>
    <property type="match status" value="1"/>
</dbReference>
<dbReference type="OrthoDB" id="6159439at2759"/>
<keyword evidence="4 6" id="KW-0539">Nucleus</keyword>
<evidence type="ECO:0000256" key="3">
    <source>
        <dbReference type="ARBA" id="ARBA00023155"/>
    </source>
</evidence>
<evidence type="ECO:0000256" key="2">
    <source>
        <dbReference type="ARBA" id="ARBA00023125"/>
    </source>
</evidence>
<sequence>MGSHLPSEEPSDNTAASKGLKFGVDRILARDHNPTTVPYLPRLTVVENSGPCSECVSSAFRCCSRSLPQFYQTQFFHTLNTPNILHAPKPIRPYTNLVVDRDERVSLGKRKRSWSRAVFSNLQRKGLEKRFQMQKYITKPDRRQLAATLGLTDAQVKVWFQNRRMKWRHTKEMKYHSSSNQSSMQTSSQKLAATKTESSPEIHVTSSIPYVSNV</sequence>
<evidence type="ECO:0000256" key="1">
    <source>
        <dbReference type="ARBA" id="ARBA00004123"/>
    </source>
</evidence>
<accession>A0A8I6S4R1</accession>
<feature type="domain" description="Homeobox" evidence="9">
    <location>
        <begin position="110"/>
        <end position="170"/>
    </location>
</feature>
<dbReference type="EnsemblMetazoa" id="XM_014400252.2">
    <property type="protein sequence ID" value="XP_014255738.1"/>
    <property type="gene ID" value="LOC106670167"/>
</dbReference>
<evidence type="ECO:0000259" key="9">
    <source>
        <dbReference type="PROSITE" id="PS50071"/>
    </source>
</evidence>
<evidence type="ECO:0000256" key="4">
    <source>
        <dbReference type="ARBA" id="ARBA00023242"/>
    </source>
</evidence>
<dbReference type="SMART" id="SM00389">
    <property type="entry name" value="HOX"/>
    <property type="match status" value="1"/>
</dbReference>
<keyword evidence="11" id="KW-1185">Reference proteome</keyword>
<feature type="region of interest" description="Disordered" evidence="8">
    <location>
        <begin position="171"/>
        <end position="202"/>
    </location>
</feature>
<evidence type="ECO:0000256" key="6">
    <source>
        <dbReference type="PROSITE-ProRule" id="PRU00108"/>
    </source>
</evidence>
<dbReference type="Gene3D" id="1.10.10.60">
    <property type="entry name" value="Homeodomain-like"/>
    <property type="match status" value="1"/>
</dbReference>
<evidence type="ECO:0000256" key="5">
    <source>
        <dbReference type="ARBA" id="ARBA00038504"/>
    </source>
</evidence>
<dbReference type="RefSeq" id="XP_014255738.1">
    <property type="nucleotide sequence ID" value="XM_014400252.2"/>
</dbReference>
<feature type="compositionally biased region" description="Low complexity" evidence="8">
    <location>
        <begin position="177"/>
        <end position="189"/>
    </location>
</feature>
<dbReference type="PANTHER" id="PTHR46808:SF1">
    <property type="entry name" value="H2.0-LIKE HOMEOBOX PROTEIN"/>
    <property type="match status" value="1"/>
</dbReference>
<evidence type="ECO:0000313" key="11">
    <source>
        <dbReference type="Proteomes" id="UP000494040"/>
    </source>
</evidence>